<dbReference type="GO" id="GO:0007156">
    <property type="term" value="P:homophilic cell adhesion via plasma membrane adhesion molecules"/>
    <property type="evidence" value="ECO:0007669"/>
    <property type="project" value="InterPro"/>
</dbReference>
<keyword evidence="5" id="KW-0106">Calcium</keyword>
<keyword evidence="7" id="KW-0472">Membrane</keyword>
<keyword evidence="3" id="KW-0732">Signal</keyword>
<keyword evidence="6" id="KW-1133">Transmembrane helix</keyword>
<dbReference type="GO" id="GO:0007043">
    <property type="term" value="P:cell-cell junction assembly"/>
    <property type="evidence" value="ECO:0007669"/>
    <property type="project" value="TreeGrafter"/>
</dbReference>
<dbReference type="PROSITE" id="PS00232">
    <property type="entry name" value="CADHERIN_1"/>
    <property type="match status" value="1"/>
</dbReference>
<evidence type="ECO:0000256" key="3">
    <source>
        <dbReference type="ARBA" id="ARBA00022729"/>
    </source>
</evidence>
<proteinExistence type="predicted"/>
<dbReference type="GO" id="GO:0034332">
    <property type="term" value="P:adherens junction organization"/>
    <property type="evidence" value="ECO:0007669"/>
    <property type="project" value="TreeGrafter"/>
</dbReference>
<reference evidence="9" key="1">
    <citation type="submission" date="2012-04" db="EMBL/GenBank/DDBJ databases">
        <title>The Genome Sequence of Loa loa.</title>
        <authorList>
            <consortium name="The Broad Institute Genome Sequencing Platform"/>
            <consortium name="Broad Institute Genome Sequencing Center for Infectious Disease"/>
            <person name="Nutman T.B."/>
            <person name="Fink D.L."/>
            <person name="Russ C."/>
            <person name="Young S."/>
            <person name="Zeng Q."/>
            <person name="Gargeya S."/>
            <person name="Alvarado L."/>
            <person name="Berlin A."/>
            <person name="Chapman S.B."/>
            <person name="Chen Z."/>
            <person name="Freedman E."/>
            <person name="Gellesch M."/>
            <person name="Goldberg J."/>
            <person name="Griggs A."/>
            <person name="Gujja S."/>
            <person name="Heilman E.R."/>
            <person name="Heiman D."/>
            <person name="Howarth C."/>
            <person name="Mehta T."/>
            <person name="Neiman D."/>
            <person name="Pearson M."/>
            <person name="Roberts A."/>
            <person name="Saif S."/>
            <person name="Shea T."/>
            <person name="Shenoy N."/>
            <person name="Sisk P."/>
            <person name="Stolte C."/>
            <person name="Sykes S."/>
            <person name="White J."/>
            <person name="Yandava C."/>
            <person name="Haas B."/>
            <person name="Henn M.R."/>
            <person name="Nusbaum C."/>
            <person name="Birren B."/>
        </authorList>
    </citation>
    <scope>NUCLEOTIDE SEQUENCE [LARGE SCALE GENOMIC DNA]</scope>
</reference>
<organism evidence="9 10">
    <name type="scientific">Loa loa</name>
    <name type="common">Eye worm</name>
    <name type="synonym">Filaria loa</name>
    <dbReference type="NCBI Taxonomy" id="7209"/>
    <lineage>
        <taxon>Eukaryota</taxon>
        <taxon>Metazoa</taxon>
        <taxon>Ecdysozoa</taxon>
        <taxon>Nematoda</taxon>
        <taxon>Chromadorea</taxon>
        <taxon>Rhabditida</taxon>
        <taxon>Spirurina</taxon>
        <taxon>Spiruromorpha</taxon>
        <taxon>Filarioidea</taxon>
        <taxon>Onchocercidae</taxon>
        <taxon>Loa</taxon>
    </lineage>
</organism>
<evidence type="ECO:0000256" key="4">
    <source>
        <dbReference type="ARBA" id="ARBA00022737"/>
    </source>
</evidence>
<dbReference type="GO" id="GO:0016477">
    <property type="term" value="P:cell migration"/>
    <property type="evidence" value="ECO:0007669"/>
    <property type="project" value="TreeGrafter"/>
</dbReference>
<dbReference type="GO" id="GO:0045296">
    <property type="term" value="F:cadherin binding"/>
    <property type="evidence" value="ECO:0007669"/>
    <property type="project" value="TreeGrafter"/>
</dbReference>
<evidence type="ECO:0000313" key="10">
    <source>
        <dbReference type="WBParaSite" id="EN70_3261"/>
    </source>
</evidence>
<keyword evidence="2" id="KW-0812">Transmembrane</keyword>
<keyword evidence="4" id="KW-0677">Repeat</keyword>
<dbReference type="GO" id="GO:0005912">
    <property type="term" value="C:adherens junction"/>
    <property type="evidence" value="ECO:0007669"/>
    <property type="project" value="TreeGrafter"/>
</dbReference>
<comment type="subcellular location">
    <subcellularLocation>
        <location evidence="1">Membrane</location>
        <topology evidence="1">Single-pass membrane protein</topology>
    </subcellularLocation>
</comment>
<dbReference type="STRING" id="7209.A0A1I7VJJ3"/>
<evidence type="ECO:0000256" key="6">
    <source>
        <dbReference type="ARBA" id="ARBA00022989"/>
    </source>
</evidence>
<dbReference type="PANTHER" id="PTHR24027">
    <property type="entry name" value="CADHERIN-23"/>
    <property type="match status" value="1"/>
</dbReference>
<dbReference type="SUPFAM" id="SSF49313">
    <property type="entry name" value="Cadherin-like"/>
    <property type="match status" value="1"/>
</dbReference>
<dbReference type="InterPro" id="IPR020894">
    <property type="entry name" value="Cadherin_CS"/>
</dbReference>
<dbReference type="GO" id="GO:0044331">
    <property type="term" value="P:cell-cell adhesion mediated by cadherin"/>
    <property type="evidence" value="ECO:0007669"/>
    <property type="project" value="TreeGrafter"/>
</dbReference>
<dbReference type="GO" id="GO:0000902">
    <property type="term" value="P:cell morphogenesis"/>
    <property type="evidence" value="ECO:0007669"/>
    <property type="project" value="TreeGrafter"/>
</dbReference>
<sequence>DTCTLRITVTDENDNVPVFIDNIPTLIEIDDSKQIVKILGRLSATDQDDGLNGKIIYSIVEDTSGLLDIHPDTGEIILP</sequence>
<dbReference type="GO" id="GO:0008013">
    <property type="term" value="F:beta-catenin binding"/>
    <property type="evidence" value="ECO:0007669"/>
    <property type="project" value="TreeGrafter"/>
</dbReference>
<evidence type="ECO:0000256" key="2">
    <source>
        <dbReference type="ARBA" id="ARBA00022692"/>
    </source>
</evidence>
<dbReference type="CDD" id="cd11304">
    <property type="entry name" value="Cadherin_repeat"/>
    <property type="match status" value="1"/>
</dbReference>
<evidence type="ECO:0000259" key="8">
    <source>
        <dbReference type="Pfam" id="PF00028"/>
    </source>
</evidence>
<reference evidence="10" key="2">
    <citation type="submission" date="2016-11" db="UniProtKB">
        <authorList>
            <consortium name="WormBaseParasite"/>
        </authorList>
    </citation>
    <scope>IDENTIFICATION</scope>
</reference>
<dbReference type="InterPro" id="IPR039808">
    <property type="entry name" value="Cadherin"/>
</dbReference>
<accession>A0A1I7VJJ3</accession>
<name>A0A1I7VJJ3_LOALO</name>
<evidence type="ECO:0000256" key="1">
    <source>
        <dbReference type="ARBA" id="ARBA00004167"/>
    </source>
</evidence>
<dbReference type="GO" id="GO:0016342">
    <property type="term" value="C:catenin complex"/>
    <property type="evidence" value="ECO:0007669"/>
    <property type="project" value="TreeGrafter"/>
</dbReference>
<keyword evidence="9" id="KW-1185">Reference proteome</keyword>
<dbReference type="AlphaFoldDB" id="A0A1I7VJJ3"/>
<dbReference type="WBParaSite" id="EN70_3261">
    <property type="protein sequence ID" value="EN70_3261"/>
    <property type="gene ID" value="EN70_3261"/>
</dbReference>
<dbReference type="Pfam" id="PF00028">
    <property type="entry name" value="Cadherin"/>
    <property type="match status" value="1"/>
</dbReference>
<dbReference type="Gene3D" id="2.60.40.60">
    <property type="entry name" value="Cadherins"/>
    <property type="match status" value="1"/>
</dbReference>
<protein>
    <submittedName>
        <fullName evidence="10">CA domain-containing protein</fullName>
    </submittedName>
</protein>
<dbReference type="GO" id="GO:0016339">
    <property type="term" value="P:calcium-dependent cell-cell adhesion via plasma membrane cell adhesion molecules"/>
    <property type="evidence" value="ECO:0007669"/>
    <property type="project" value="TreeGrafter"/>
</dbReference>
<dbReference type="InterPro" id="IPR002126">
    <property type="entry name" value="Cadherin-like_dom"/>
</dbReference>
<evidence type="ECO:0000313" key="9">
    <source>
        <dbReference type="Proteomes" id="UP000095285"/>
    </source>
</evidence>
<evidence type="ECO:0000256" key="7">
    <source>
        <dbReference type="ARBA" id="ARBA00023136"/>
    </source>
</evidence>
<dbReference type="Proteomes" id="UP000095285">
    <property type="component" value="Unassembled WGS sequence"/>
</dbReference>
<dbReference type="PANTHER" id="PTHR24027:SF422">
    <property type="entry name" value="CADHERIN DOMAIN-CONTAINING PROTEIN"/>
    <property type="match status" value="1"/>
</dbReference>
<dbReference type="InterPro" id="IPR015919">
    <property type="entry name" value="Cadherin-like_sf"/>
</dbReference>
<evidence type="ECO:0000256" key="5">
    <source>
        <dbReference type="ARBA" id="ARBA00022837"/>
    </source>
</evidence>
<feature type="domain" description="Cadherin" evidence="8">
    <location>
        <begin position="27"/>
        <end position="76"/>
    </location>
</feature>
<dbReference type="GO" id="GO:0005509">
    <property type="term" value="F:calcium ion binding"/>
    <property type="evidence" value="ECO:0007669"/>
    <property type="project" value="InterPro"/>
</dbReference>